<feature type="compositionally biased region" description="Low complexity" evidence="1">
    <location>
        <begin position="11"/>
        <end position="29"/>
    </location>
</feature>
<evidence type="ECO:0000313" key="3">
    <source>
        <dbReference type="Proteomes" id="UP000399805"/>
    </source>
</evidence>
<dbReference type="AlphaFoldDB" id="A0A6I8LLF0"/>
<evidence type="ECO:0000256" key="1">
    <source>
        <dbReference type="SAM" id="MobiDB-lite"/>
    </source>
</evidence>
<name>A0A6I8LLF0_9PSEU</name>
<feature type="region of interest" description="Disordered" evidence="1">
    <location>
        <begin position="1"/>
        <end position="43"/>
    </location>
</feature>
<gene>
    <name evidence="2" type="ORF">AA23TX_02872</name>
</gene>
<reference evidence="2 3" key="1">
    <citation type="submission" date="2019-09" db="EMBL/GenBank/DDBJ databases">
        <authorList>
            <person name="Leyn A S."/>
        </authorList>
    </citation>
    <scope>NUCLEOTIDE SEQUENCE [LARGE SCALE GENOMIC DNA]</scope>
    <source>
        <strain evidence="2">AA231_1</strain>
    </source>
</reference>
<accession>A0A6I8LLF0</accession>
<keyword evidence="3" id="KW-1185">Reference proteome</keyword>
<protein>
    <submittedName>
        <fullName evidence="2">Uncharacterized protein</fullName>
    </submittedName>
</protein>
<dbReference type="EMBL" id="CABVGP010000001">
    <property type="protein sequence ID" value="VVJ17851.1"/>
    <property type="molecule type" value="Genomic_DNA"/>
</dbReference>
<evidence type="ECO:0000313" key="2">
    <source>
        <dbReference type="EMBL" id="VVJ17851.1"/>
    </source>
</evidence>
<feature type="compositionally biased region" description="Polar residues" evidence="1">
    <location>
        <begin position="32"/>
        <end position="43"/>
    </location>
</feature>
<proteinExistence type="predicted"/>
<sequence length="43" mass="4165">MTAARDLPRNIRSGGSAASTSSRIAARVACGSPTSQCPSGTGG</sequence>
<dbReference type="Proteomes" id="UP000399805">
    <property type="component" value="Unassembled WGS sequence"/>
</dbReference>
<organism evidence="2 3">
    <name type="scientific">Amycolatopsis camponoti</name>
    <dbReference type="NCBI Taxonomy" id="2606593"/>
    <lineage>
        <taxon>Bacteria</taxon>
        <taxon>Bacillati</taxon>
        <taxon>Actinomycetota</taxon>
        <taxon>Actinomycetes</taxon>
        <taxon>Pseudonocardiales</taxon>
        <taxon>Pseudonocardiaceae</taxon>
        <taxon>Amycolatopsis</taxon>
    </lineage>
</organism>